<protein>
    <recommendedName>
        <fullName evidence="3 11">Tyrosine recombinase XerD</fullName>
    </recommendedName>
</protein>
<dbReference type="InterPro" id="IPR002104">
    <property type="entry name" value="Integrase_catalytic"/>
</dbReference>
<feature type="domain" description="Core-binding (CB)" evidence="13">
    <location>
        <begin position="1"/>
        <end position="84"/>
    </location>
</feature>
<dbReference type="GO" id="GO:0005737">
    <property type="term" value="C:cytoplasm"/>
    <property type="evidence" value="ECO:0007669"/>
    <property type="project" value="UniProtKB-SubCell"/>
</dbReference>
<comment type="function">
    <text evidence="11">Site-specific tyrosine recombinase, which acts by catalyzing the cutting and rejoining of the recombining DNA molecules. The XerC-XerD complex is essential to convert dimers of the bacterial chromosome into monomers to permit their segregation at cell division. It also contributes to the segregational stability of plasmids.</text>
</comment>
<gene>
    <name evidence="11" type="primary">xerD</name>
    <name evidence="14" type="ORF">OMAG_000715</name>
</gene>
<reference evidence="14 15" key="1">
    <citation type="submission" date="2015-02" db="EMBL/GenBank/DDBJ databases">
        <title>Single-cell genomics of uncultivated deep-branching MTB reveals a conserved set of magnetosome genes.</title>
        <authorList>
            <person name="Kolinko S."/>
            <person name="Richter M."/>
            <person name="Glockner F.O."/>
            <person name="Brachmann A."/>
            <person name="Schuler D."/>
        </authorList>
    </citation>
    <scope>NUCLEOTIDE SEQUENCE [LARGE SCALE GENOMIC DNA]</scope>
    <source>
        <strain evidence="14">SKK-01</strain>
    </source>
</reference>
<evidence type="ECO:0000256" key="4">
    <source>
        <dbReference type="ARBA" id="ARBA00022490"/>
    </source>
</evidence>
<evidence type="ECO:0000256" key="2">
    <source>
        <dbReference type="ARBA" id="ARBA00010450"/>
    </source>
</evidence>
<dbReference type="PROSITE" id="PS51900">
    <property type="entry name" value="CB"/>
    <property type="match status" value="1"/>
</dbReference>
<name>A0A0F0CQ77_9BACT</name>
<dbReference type="GO" id="GO:0009037">
    <property type="term" value="F:tyrosine-based site-specific recombinase activity"/>
    <property type="evidence" value="ECO:0007669"/>
    <property type="project" value="UniProtKB-UniRule"/>
</dbReference>
<dbReference type="Pfam" id="PF02899">
    <property type="entry name" value="Phage_int_SAM_1"/>
    <property type="match status" value="1"/>
</dbReference>
<feature type="active site" evidence="11">
    <location>
        <position position="145"/>
    </location>
</feature>
<feature type="active site" description="O-(3'-phospho-DNA)-tyrosine intermediate" evidence="11">
    <location>
        <position position="275"/>
    </location>
</feature>
<keyword evidence="5 11" id="KW-0132">Cell division</keyword>
<dbReference type="GO" id="GO:0006313">
    <property type="term" value="P:DNA transposition"/>
    <property type="evidence" value="ECO:0007669"/>
    <property type="project" value="UniProtKB-UniRule"/>
</dbReference>
<dbReference type="InterPro" id="IPR044068">
    <property type="entry name" value="CB"/>
</dbReference>
<feature type="active site" evidence="11">
    <location>
        <position position="240"/>
    </location>
</feature>
<dbReference type="NCBIfam" id="NF040815">
    <property type="entry name" value="recomb_XerA_Arch"/>
    <property type="match status" value="1"/>
</dbReference>
<keyword evidence="9 11" id="KW-0233">DNA recombination</keyword>
<dbReference type="EMBL" id="JYNY01000163">
    <property type="protein sequence ID" value="KJJ85422.1"/>
    <property type="molecule type" value="Genomic_DNA"/>
</dbReference>
<dbReference type="NCBIfam" id="NF001399">
    <property type="entry name" value="PRK00283.1"/>
    <property type="match status" value="1"/>
</dbReference>
<keyword evidence="7 11" id="KW-0229">DNA integration</keyword>
<dbReference type="InterPro" id="IPR011932">
    <property type="entry name" value="Recomb_XerD"/>
</dbReference>
<comment type="subcellular location">
    <subcellularLocation>
        <location evidence="1 11">Cytoplasm</location>
    </subcellularLocation>
</comment>
<evidence type="ECO:0000256" key="1">
    <source>
        <dbReference type="ARBA" id="ARBA00004496"/>
    </source>
</evidence>
<dbReference type="NCBIfam" id="TIGR02225">
    <property type="entry name" value="recomb_XerD"/>
    <property type="match status" value="1"/>
</dbReference>
<dbReference type="SUPFAM" id="SSF56349">
    <property type="entry name" value="DNA breaking-rejoining enzymes"/>
    <property type="match status" value="1"/>
</dbReference>
<dbReference type="CDD" id="cd00798">
    <property type="entry name" value="INT_XerDC_C"/>
    <property type="match status" value="1"/>
</dbReference>
<dbReference type="HAMAP" id="MF_01807">
    <property type="entry name" value="Recomb_XerD"/>
    <property type="match status" value="1"/>
</dbReference>
<comment type="subunit">
    <text evidence="11">Forms a cyclic heterotetrameric complex composed of two molecules of XerC and two molecules of XerD.</text>
</comment>
<keyword evidence="6 11" id="KW-0159">Chromosome partition</keyword>
<dbReference type="PANTHER" id="PTHR30349">
    <property type="entry name" value="PHAGE INTEGRASE-RELATED"/>
    <property type="match status" value="1"/>
</dbReference>
<evidence type="ECO:0000256" key="11">
    <source>
        <dbReference type="HAMAP-Rule" id="MF_01807"/>
    </source>
</evidence>
<sequence>MNSIIDQFICFMEVERGAGRNTLESYHRDISKFFSYLSQQKKTISDVDRQMVIDFMLLLKEKGLDVKSIARNLAALKTFWKFLVNDRIVKDNILSVVETPRIWKTIPGVLSKEEVNVLLNAPDLKNWQGIRDKAILEIMYATGMRVSEVSSARFSDLNMSADFLKCYGKGGKERLVFFGSKAKEALNEYFDKSRGKLSKRTKDGHLFLTRLGKRISRQSIWKLIEKYASLANIKKHITPHTLRHSFATHLLEGGADLRGVQEMLGHSDISTTQIYTHVDNDRLKKVHSSFHPRA</sequence>
<accession>A0A0F0CQ77</accession>
<dbReference type="InterPro" id="IPR004107">
    <property type="entry name" value="Integrase_SAM-like_N"/>
</dbReference>
<evidence type="ECO:0000256" key="7">
    <source>
        <dbReference type="ARBA" id="ARBA00022908"/>
    </source>
</evidence>
<evidence type="ECO:0000256" key="10">
    <source>
        <dbReference type="ARBA" id="ARBA00023306"/>
    </source>
</evidence>
<evidence type="ECO:0000256" key="3">
    <source>
        <dbReference type="ARBA" id="ARBA00015810"/>
    </source>
</evidence>
<dbReference type="PROSITE" id="PS51898">
    <property type="entry name" value="TYR_RECOMBINASE"/>
    <property type="match status" value="1"/>
</dbReference>
<proteinExistence type="inferred from homology"/>
<dbReference type="GO" id="GO:0007059">
    <property type="term" value="P:chromosome segregation"/>
    <property type="evidence" value="ECO:0007669"/>
    <property type="project" value="UniProtKB-UniRule"/>
</dbReference>
<keyword evidence="8 11" id="KW-0238">DNA-binding</keyword>
<dbReference type="InterPro" id="IPR013762">
    <property type="entry name" value="Integrase-like_cat_sf"/>
</dbReference>
<feature type="active site" evidence="11">
    <location>
        <position position="169"/>
    </location>
</feature>
<evidence type="ECO:0000256" key="8">
    <source>
        <dbReference type="ARBA" id="ARBA00023125"/>
    </source>
</evidence>
<dbReference type="Pfam" id="PF00589">
    <property type="entry name" value="Phage_integrase"/>
    <property type="match status" value="1"/>
</dbReference>
<feature type="active site" evidence="11">
    <location>
        <position position="243"/>
    </location>
</feature>
<organism evidence="14 15">
    <name type="scientific">Candidatus Omnitrophus magneticus</name>
    <dbReference type="NCBI Taxonomy" id="1609969"/>
    <lineage>
        <taxon>Bacteria</taxon>
        <taxon>Pseudomonadati</taxon>
        <taxon>Candidatus Omnitrophota</taxon>
        <taxon>Candidatus Omnitrophus</taxon>
    </lineage>
</organism>
<keyword evidence="4 11" id="KW-0963">Cytoplasm</keyword>
<keyword evidence="15" id="KW-1185">Reference proteome</keyword>
<comment type="caution">
    <text evidence="14">The sequence shown here is derived from an EMBL/GenBank/DDBJ whole genome shotgun (WGS) entry which is preliminary data.</text>
</comment>
<dbReference type="GO" id="GO:0003677">
    <property type="term" value="F:DNA binding"/>
    <property type="evidence" value="ECO:0007669"/>
    <property type="project" value="UniProtKB-UniRule"/>
</dbReference>
<dbReference type="PANTHER" id="PTHR30349:SF81">
    <property type="entry name" value="TYROSINE RECOMBINASE XERC"/>
    <property type="match status" value="1"/>
</dbReference>
<evidence type="ECO:0000259" key="13">
    <source>
        <dbReference type="PROSITE" id="PS51900"/>
    </source>
</evidence>
<dbReference type="Gene3D" id="1.10.150.130">
    <property type="match status" value="1"/>
</dbReference>
<dbReference type="Proteomes" id="UP000033428">
    <property type="component" value="Unassembled WGS sequence"/>
</dbReference>
<feature type="active site" evidence="11">
    <location>
        <position position="266"/>
    </location>
</feature>
<dbReference type="InterPro" id="IPR011010">
    <property type="entry name" value="DNA_brk_join_enz"/>
</dbReference>
<evidence type="ECO:0000256" key="9">
    <source>
        <dbReference type="ARBA" id="ARBA00023172"/>
    </source>
</evidence>
<feature type="domain" description="Tyr recombinase" evidence="12">
    <location>
        <begin position="105"/>
        <end position="288"/>
    </location>
</feature>
<dbReference type="InterPro" id="IPR023009">
    <property type="entry name" value="Tyrosine_recombinase_XerC/XerD"/>
</dbReference>
<keyword evidence="10 11" id="KW-0131">Cell cycle</keyword>
<dbReference type="AlphaFoldDB" id="A0A0F0CQ77"/>
<evidence type="ECO:0000256" key="6">
    <source>
        <dbReference type="ARBA" id="ARBA00022829"/>
    </source>
</evidence>
<evidence type="ECO:0000313" key="14">
    <source>
        <dbReference type="EMBL" id="KJJ85422.1"/>
    </source>
</evidence>
<dbReference type="InterPro" id="IPR050090">
    <property type="entry name" value="Tyrosine_recombinase_XerCD"/>
</dbReference>
<comment type="similarity">
    <text evidence="2 11">Belongs to the 'phage' integrase family. XerD subfamily.</text>
</comment>
<evidence type="ECO:0000313" key="15">
    <source>
        <dbReference type="Proteomes" id="UP000033428"/>
    </source>
</evidence>
<evidence type="ECO:0000259" key="12">
    <source>
        <dbReference type="PROSITE" id="PS51898"/>
    </source>
</evidence>
<evidence type="ECO:0000256" key="5">
    <source>
        <dbReference type="ARBA" id="ARBA00022618"/>
    </source>
</evidence>
<dbReference type="Gene3D" id="1.10.443.10">
    <property type="entry name" value="Intergrase catalytic core"/>
    <property type="match status" value="1"/>
</dbReference>
<dbReference type="HAMAP" id="MF_01808">
    <property type="entry name" value="Recomb_XerC_XerD"/>
    <property type="match status" value="1"/>
</dbReference>
<dbReference type="GO" id="GO:0051301">
    <property type="term" value="P:cell division"/>
    <property type="evidence" value="ECO:0007669"/>
    <property type="project" value="UniProtKB-KW"/>
</dbReference>
<dbReference type="InterPro" id="IPR010998">
    <property type="entry name" value="Integrase_recombinase_N"/>
</dbReference>